<dbReference type="EMBL" id="RQTK01000272">
    <property type="protein sequence ID" value="RUS82761.1"/>
    <property type="molecule type" value="Genomic_DNA"/>
</dbReference>
<evidence type="ECO:0000313" key="7">
    <source>
        <dbReference type="Proteomes" id="UP000271974"/>
    </source>
</evidence>
<feature type="domain" description="TGF-beta family profile" evidence="5">
    <location>
        <begin position="18"/>
        <end position="146"/>
    </location>
</feature>
<accession>A0A433TMK6</accession>
<dbReference type="GO" id="GO:0008083">
    <property type="term" value="F:growth factor activity"/>
    <property type="evidence" value="ECO:0007669"/>
    <property type="project" value="UniProtKB-KW"/>
</dbReference>
<organism evidence="6 7">
    <name type="scientific">Elysia chlorotica</name>
    <name type="common">Eastern emerald elysia</name>
    <name type="synonym">Sea slug</name>
    <dbReference type="NCBI Taxonomy" id="188477"/>
    <lineage>
        <taxon>Eukaryota</taxon>
        <taxon>Metazoa</taxon>
        <taxon>Spiralia</taxon>
        <taxon>Lophotrochozoa</taxon>
        <taxon>Mollusca</taxon>
        <taxon>Gastropoda</taxon>
        <taxon>Heterobranchia</taxon>
        <taxon>Euthyneura</taxon>
        <taxon>Panpulmonata</taxon>
        <taxon>Sacoglossa</taxon>
        <taxon>Placobranchoidea</taxon>
        <taxon>Plakobranchidae</taxon>
        <taxon>Elysia</taxon>
    </lineage>
</organism>
<evidence type="ECO:0000256" key="2">
    <source>
        <dbReference type="ARBA" id="ARBA00006656"/>
    </source>
</evidence>
<dbReference type="InterPro" id="IPR001839">
    <property type="entry name" value="TGF-b_C"/>
</dbReference>
<dbReference type="Proteomes" id="UP000271974">
    <property type="component" value="Unassembled WGS sequence"/>
</dbReference>
<dbReference type="InterPro" id="IPR015615">
    <property type="entry name" value="TGF-beta-rel"/>
</dbReference>
<gene>
    <name evidence="6" type="ORF">EGW08_009461</name>
</gene>
<dbReference type="AlphaFoldDB" id="A0A433TMK6"/>
<evidence type="ECO:0000256" key="1">
    <source>
        <dbReference type="ARBA" id="ARBA00004613"/>
    </source>
</evidence>
<dbReference type="SMART" id="SM00204">
    <property type="entry name" value="TGFB"/>
    <property type="match status" value="1"/>
</dbReference>
<dbReference type="SUPFAM" id="SSF57501">
    <property type="entry name" value="Cystine-knot cytokines"/>
    <property type="match status" value="1"/>
</dbReference>
<dbReference type="PANTHER" id="PTHR11848">
    <property type="entry name" value="TGF-BETA FAMILY"/>
    <property type="match status" value="1"/>
</dbReference>
<keyword evidence="3" id="KW-0964">Secreted</keyword>
<dbReference type="GO" id="GO:0005125">
    <property type="term" value="F:cytokine activity"/>
    <property type="evidence" value="ECO:0007669"/>
    <property type="project" value="TreeGrafter"/>
</dbReference>
<dbReference type="STRING" id="188477.A0A433TMK6"/>
<comment type="caution">
    <text evidence="6">The sequence shown here is derived from an EMBL/GenBank/DDBJ whole genome shotgun (WGS) entry which is preliminary data.</text>
</comment>
<dbReference type="Pfam" id="PF00019">
    <property type="entry name" value="TGF_beta"/>
    <property type="match status" value="1"/>
</dbReference>
<dbReference type="InterPro" id="IPR029034">
    <property type="entry name" value="Cystine-knot_cytokine"/>
</dbReference>
<dbReference type="PROSITE" id="PS51362">
    <property type="entry name" value="TGF_BETA_2"/>
    <property type="match status" value="1"/>
</dbReference>
<keyword evidence="7" id="KW-1185">Reference proteome</keyword>
<evidence type="ECO:0000259" key="5">
    <source>
        <dbReference type="PROSITE" id="PS51362"/>
    </source>
</evidence>
<dbReference type="OrthoDB" id="5948587at2759"/>
<reference evidence="6 7" key="1">
    <citation type="submission" date="2019-01" db="EMBL/GenBank/DDBJ databases">
        <title>A draft genome assembly of the solar-powered sea slug Elysia chlorotica.</title>
        <authorList>
            <person name="Cai H."/>
            <person name="Li Q."/>
            <person name="Fang X."/>
            <person name="Li J."/>
            <person name="Curtis N.E."/>
            <person name="Altenburger A."/>
            <person name="Shibata T."/>
            <person name="Feng M."/>
            <person name="Maeda T."/>
            <person name="Schwartz J.A."/>
            <person name="Shigenobu S."/>
            <person name="Lundholm N."/>
            <person name="Nishiyama T."/>
            <person name="Yang H."/>
            <person name="Hasebe M."/>
            <person name="Li S."/>
            <person name="Pierce S.K."/>
            <person name="Wang J."/>
        </authorList>
    </citation>
    <scope>NUCLEOTIDE SEQUENCE [LARGE SCALE GENOMIC DNA]</scope>
    <source>
        <strain evidence="6">EC2010</strain>
        <tissue evidence="6">Whole organism of an adult</tissue>
    </source>
</reference>
<evidence type="ECO:0000256" key="4">
    <source>
        <dbReference type="RuleBase" id="RU000354"/>
    </source>
</evidence>
<dbReference type="Gene3D" id="2.10.90.10">
    <property type="entry name" value="Cystine-knot cytokines"/>
    <property type="match status" value="1"/>
</dbReference>
<sequence length="149" mass="17076">DGFRPLLVTNLLHKTSVREKRSEDLCDPNTSCCRLPLEVNFTRMGYHSIFRPVVVNIGYCYGRCEGQTGFGANHTLFKHYVRQDSQTSQVLQNKLTSCCVPTKLTQIDLLRTVNGHQHKHPRSLYTWTSPGRKTQNEIDYQAHGIRGSR</sequence>
<evidence type="ECO:0000256" key="3">
    <source>
        <dbReference type="ARBA" id="ARBA00022525"/>
    </source>
</evidence>
<feature type="non-terminal residue" evidence="6">
    <location>
        <position position="1"/>
    </location>
</feature>
<name>A0A433TMK6_ELYCH</name>
<protein>
    <recommendedName>
        <fullName evidence="5">TGF-beta family profile domain-containing protein</fullName>
    </recommendedName>
</protein>
<proteinExistence type="inferred from homology"/>
<evidence type="ECO:0000313" key="6">
    <source>
        <dbReference type="EMBL" id="RUS82761.1"/>
    </source>
</evidence>
<comment type="subcellular location">
    <subcellularLocation>
        <location evidence="1">Secreted</location>
    </subcellularLocation>
</comment>
<keyword evidence="4" id="KW-0339">Growth factor</keyword>
<dbReference type="GO" id="GO:0005615">
    <property type="term" value="C:extracellular space"/>
    <property type="evidence" value="ECO:0007669"/>
    <property type="project" value="TreeGrafter"/>
</dbReference>
<comment type="similarity">
    <text evidence="2 4">Belongs to the TGF-beta family.</text>
</comment>